<organism evidence="2">
    <name type="scientific">Arundo donax</name>
    <name type="common">Giant reed</name>
    <name type="synonym">Donax arundinaceus</name>
    <dbReference type="NCBI Taxonomy" id="35708"/>
    <lineage>
        <taxon>Eukaryota</taxon>
        <taxon>Viridiplantae</taxon>
        <taxon>Streptophyta</taxon>
        <taxon>Embryophyta</taxon>
        <taxon>Tracheophyta</taxon>
        <taxon>Spermatophyta</taxon>
        <taxon>Magnoliopsida</taxon>
        <taxon>Liliopsida</taxon>
        <taxon>Poales</taxon>
        <taxon>Poaceae</taxon>
        <taxon>PACMAD clade</taxon>
        <taxon>Arundinoideae</taxon>
        <taxon>Arundineae</taxon>
        <taxon>Arundo</taxon>
    </lineage>
</organism>
<dbReference type="AlphaFoldDB" id="A0A0A8ZU97"/>
<feature type="region of interest" description="Disordered" evidence="1">
    <location>
        <begin position="97"/>
        <end position="153"/>
    </location>
</feature>
<proteinExistence type="predicted"/>
<name>A0A0A8ZU97_ARUDO</name>
<evidence type="ECO:0000313" key="2">
    <source>
        <dbReference type="EMBL" id="JAD38402.1"/>
    </source>
</evidence>
<dbReference type="EMBL" id="GBRH01259493">
    <property type="protein sequence ID" value="JAD38402.1"/>
    <property type="molecule type" value="Transcribed_RNA"/>
</dbReference>
<sequence length="153" mass="16164">MLVDAFPAPMPASPCSSSSLTTCVGGVEELLELPVIDIEPEIWSIIDGFGADVPDVPGARHGDATAPCTGNAVSTSEAEEANNDDWWLENLEKELGLWGPTDDTQAHQADDLPGQMSFSGPLGETERDPVSTDFQTGPTNAELQEIEPSAVLL</sequence>
<reference evidence="2" key="2">
    <citation type="journal article" date="2015" name="Data Brief">
        <title>Shoot transcriptome of the giant reed, Arundo donax.</title>
        <authorList>
            <person name="Barrero R.A."/>
            <person name="Guerrero F.D."/>
            <person name="Moolhuijzen P."/>
            <person name="Goolsby J.A."/>
            <person name="Tidwell J."/>
            <person name="Bellgard S.E."/>
            <person name="Bellgard M.I."/>
        </authorList>
    </citation>
    <scope>NUCLEOTIDE SEQUENCE</scope>
    <source>
        <tissue evidence="2">Shoot tissue taken approximately 20 cm above the soil surface</tissue>
    </source>
</reference>
<reference evidence="2" key="1">
    <citation type="submission" date="2014-09" db="EMBL/GenBank/DDBJ databases">
        <authorList>
            <person name="Magalhaes I.L.F."/>
            <person name="Oliveira U."/>
            <person name="Santos F.R."/>
            <person name="Vidigal T.H.D.A."/>
            <person name="Brescovit A.D."/>
            <person name="Santos A.J."/>
        </authorList>
    </citation>
    <scope>NUCLEOTIDE SEQUENCE</scope>
    <source>
        <tissue evidence="2">Shoot tissue taken approximately 20 cm above the soil surface</tissue>
    </source>
</reference>
<protein>
    <submittedName>
        <fullName evidence="2">Uncharacterized protein</fullName>
    </submittedName>
</protein>
<feature type="compositionally biased region" description="Polar residues" evidence="1">
    <location>
        <begin position="132"/>
        <end position="142"/>
    </location>
</feature>
<accession>A0A0A8ZU97</accession>
<evidence type="ECO:0000256" key="1">
    <source>
        <dbReference type="SAM" id="MobiDB-lite"/>
    </source>
</evidence>